<evidence type="ECO:0000256" key="1">
    <source>
        <dbReference type="ARBA" id="ARBA00022450"/>
    </source>
</evidence>
<dbReference type="InterPro" id="IPR023213">
    <property type="entry name" value="CAT-like_dom_sf"/>
</dbReference>
<dbReference type="SUPFAM" id="SSF47336">
    <property type="entry name" value="ACP-like"/>
    <property type="match status" value="2"/>
</dbReference>
<evidence type="ECO:0000256" key="2">
    <source>
        <dbReference type="ARBA" id="ARBA00022553"/>
    </source>
</evidence>
<keyword evidence="2" id="KW-0597">Phosphoprotein</keyword>
<dbReference type="PROSITE" id="PS00455">
    <property type="entry name" value="AMP_BINDING"/>
    <property type="match status" value="2"/>
</dbReference>
<dbReference type="InterPro" id="IPR000873">
    <property type="entry name" value="AMP-dep_synth/lig_dom"/>
</dbReference>
<dbReference type="Gene3D" id="3.40.50.980">
    <property type="match status" value="2"/>
</dbReference>
<comment type="caution">
    <text evidence="6">The sequence shown here is derived from an EMBL/GenBank/DDBJ whole genome shotgun (WGS) entry which is preliminary data.</text>
</comment>
<proteinExistence type="predicted"/>
<keyword evidence="7" id="KW-1185">Reference proteome</keyword>
<protein>
    <recommendedName>
        <fullName evidence="5">Carrier domain-containing protein</fullName>
    </recommendedName>
</protein>
<dbReference type="GO" id="GO:0016874">
    <property type="term" value="F:ligase activity"/>
    <property type="evidence" value="ECO:0007669"/>
    <property type="project" value="UniProtKB-KW"/>
</dbReference>
<keyword evidence="1" id="KW-0596">Phosphopantetheine</keyword>
<evidence type="ECO:0000313" key="7">
    <source>
        <dbReference type="Proteomes" id="UP000037696"/>
    </source>
</evidence>
<sequence>MTGDSFHEVERRSDRESYPGESLYLTEVLSKGDVSRLRSLNGSPPLQEDSCIHELIRRRCLSQPADAAVCAWDGDLSYRDLDQLSSQLATQLISRGTGPNSVIATLLNKSKWTPVVVLAILKTGGAFVLLDSASPLPRLNQACETSRARLIVCSNALVATAKRLGPEVLPVCDEQFLSKSSTAIVVGSLGFPSSNLAYVVFTSGSTGKPKGVQVSHRSFCSMARPYIDRIGYSRQTRALAFSSYAFDVSISDMLIPLIAGGCICIPSESDLLNNLPRAAAHFRANFADMTPTLLRTLRPEQIPSFRTIVVGGEPVSQDVMTTWGPHVTLVNVYGPAECAINATVNVGVTPQTDSSNVGLPIGARLWIVHQEDQERLMPIGTAGELLIEGPIVGDGYANDPEQTAGAFIEPPRWLAHFRHNSFSRKLYKTGDRGSIQPDGSLKILGRKDTQVKLRGQRIELSEIEHHVHQRMHKFHSVVAEIISPLEGDRSAYLAVFLCDTKLHSASNQAMFAEPTAHARAQVVTAHNQLNSQLPGYMLPGVFLNLSSLPLTATGKLDRRRLQAEAASLSPEELFRYNLLSAVGRREPSNPTESQLQQIWAQVLSLPREVIGVDEDFFRLRGDSFSAMQVAKKARAAGLTCQVADIFRCKTISVLARSLGEVTQSRVGTPGEQVEEPFRPTSTPQPFLEQLLPKQLSNFLYYMLPEIGVLPATVKDAYPCSPIQRGMLISQSQDPEAYNCRIVCQITSRTEPVDLIRVADSWQQVIQRHDILRTIFMGNVTGTGYHDQVVLKKVTADIDMLGRIEDTATMEKAFGAGVTFPGGRQPMHRLTLWSVPAGDAFCKLEISHTLIDAISMDIILRDISRAYNGQLRGSPGLQYGDYIAMLQSQSDEPNRHYWVRYLEHVEPCLFPRLNQSSQDDDKAEWKSLSLDIELDSTWWNYCEAHSVTSAHIFQVAWGLVLRCYTGCDQVCFGYLNSGRDVTLPGVDDGVGPFINLLVSRMLLDPGGSLRQVMQQSQADFSQALGHQNFALADVFHSLNLSGNALFNTGMSLYRIQSGKHDNAPASTISLETIDSGDNPEHDVAVLIGMCEDIATITFTCRTKIISETDMAKLGEAFREAASVIIATDPDSVIGKLPLFSRHSSRLVSQSIWGMHEAEKYWQSQMDNYSGEAFPTLPPNCTPKANASITLSAPKEEGPYLSDDKSSCLLQLAWAVVISQYTGSDDVLFQVMDAGLEDGVAPMRIRIDPSDLISDKLRAIKEDSDFRRYLQRCTAGTTPASYRKLEAVCRSHNLLVVQQSKSKVTSMAKGHEGVGFALVVSCRLFKDNTTKVQVHFDDTWIDSMQAQRFGYQLSHIVGQLIQMPTKRIGDVRTLSPRDIEQLGQWNSTVPTPVEMCVHDVIYNNAAAHPEAPAVCAWDGEFTYKQLDEYATRLAWRLKDLHVRPGVVVPICQEKTCWTAVAILAVLKAGGAFTLLSPTLPSDRLAVIGHDLSAPVAISTSQSAPVCHQLAAEVIISEDLESAQFEKVTPIPQPSLCPANPLYVVYTSGSTGKPKGVVISHTSYITGAISQDHVRFIGPSSRALQFASYMFDVSVADYLRTLLAGGCVCVPREDELKDNLVEVIRRLHVNRMDITPSVLRLLSPEAIPSVKTITVGGEALARKDVERWSQNVQLINCYGPAECSYCVTASQILSNRSDPVNIGRGLGAICWVVDPDDHRKLVPIGAVGELVVEGPLVGSGYLHNHQMTAKAFITDSPPWLSRLGRTGTLYKSGDLVQYCTDGSFRFIGRKDTQVKIYGQRLELGEVEYHVGQCFPHASEVIAEVVQPSLPGDEAQTLLAAFVWTGETNSKDDQAGQVLRPPTAEFIADAQQARQKLSQRIPGYMVPRVFIPVNRIPLTQNGKVDRRLLRLHVSQMPREELFMSPTSKEKTKRAPTTKTEHLLRTLISQVLKKHLDEVGMDDDVFQLGMDSVVVFRFVLLAKQHGLDIAATEVFRRPKISDLAESYESARESTIDEPLPNTGPSTSN</sequence>
<evidence type="ECO:0000313" key="6">
    <source>
        <dbReference type="EMBL" id="KOS42352.1"/>
    </source>
</evidence>
<dbReference type="FunFam" id="3.30.300.30:FF:000015">
    <property type="entry name" value="Nonribosomal peptide synthase SidD"/>
    <property type="match status" value="2"/>
</dbReference>
<evidence type="ECO:0000256" key="3">
    <source>
        <dbReference type="ARBA" id="ARBA00022598"/>
    </source>
</evidence>
<feature type="domain" description="Carrier" evidence="5">
    <location>
        <begin position="1930"/>
        <end position="2006"/>
    </location>
</feature>
<dbReference type="InterPro" id="IPR001242">
    <property type="entry name" value="Condensation_dom"/>
</dbReference>
<dbReference type="InterPro" id="IPR009081">
    <property type="entry name" value="PP-bd_ACP"/>
</dbReference>
<dbReference type="Gene3D" id="2.30.38.10">
    <property type="entry name" value="Luciferase, Domain 3"/>
    <property type="match status" value="1"/>
</dbReference>
<keyword evidence="3" id="KW-0436">Ligase</keyword>
<dbReference type="PROSITE" id="PS50075">
    <property type="entry name" value="CARRIER"/>
    <property type="match status" value="2"/>
</dbReference>
<dbReference type="Gene3D" id="3.30.559.30">
    <property type="entry name" value="Nonribosomal peptide synthetase, condensation domain"/>
    <property type="match status" value="2"/>
</dbReference>
<dbReference type="Pfam" id="PF00668">
    <property type="entry name" value="Condensation"/>
    <property type="match status" value="1"/>
</dbReference>
<dbReference type="FunFam" id="3.40.50.12780:FF:000014">
    <property type="entry name" value="Nonribosomal peptide synthetase 1"/>
    <property type="match status" value="2"/>
</dbReference>
<dbReference type="GO" id="GO:0043041">
    <property type="term" value="P:amino acid activation for nonribosomal peptide biosynthetic process"/>
    <property type="evidence" value="ECO:0007669"/>
    <property type="project" value="TreeGrafter"/>
</dbReference>
<dbReference type="InterPro" id="IPR036736">
    <property type="entry name" value="ACP-like_sf"/>
</dbReference>
<dbReference type="FunFam" id="1.10.1200.10:FF:000005">
    <property type="entry name" value="Nonribosomal peptide synthetase 1"/>
    <property type="match status" value="1"/>
</dbReference>
<gene>
    <name evidence="6" type="ORF">ACN38_g6785</name>
</gene>
<dbReference type="Proteomes" id="UP000037696">
    <property type="component" value="Unassembled WGS sequence"/>
</dbReference>
<dbReference type="GO" id="GO:0005737">
    <property type="term" value="C:cytoplasm"/>
    <property type="evidence" value="ECO:0007669"/>
    <property type="project" value="TreeGrafter"/>
</dbReference>
<dbReference type="Gene3D" id="3.30.300.30">
    <property type="match status" value="2"/>
</dbReference>
<dbReference type="Pfam" id="PF00550">
    <property type="entry name" value="PP-binding"/>
    <property type="match status" value="2"/>
</dbReference>
<name>A0A0M9WF31_9EURO</name>
<dbReference type="EMBL" id="LHQQ01000108">
    <property type="protein sequence ID" value="KOS42352.1"/>
    <property type="molecule type" value="Genomic_DNA"/>
</dbReference>
<dbReference type="SUPFAM" id="SSF52777">
    <property type="entry name" value="CoA-dependent acyltransferases"/>
    <property type="match status" value="3"/>
</dbReference>
<dbReference type="CDD" id="cd19542">
    <property type="entry name" value="CT_NRPS-like"/>
    <property type="match status" value="1"/>
</dbReference>
<evidence type="ECO:0000256" key="4">
    <source>
        <dbReference type="SAM" id="MobiDB-lite"/>
    </source>
</evidence>
<dbReference type="InterPro" id="IPR045851">
    <property type="entry name" value="AMP-bd_C_sf"/>
</dbReference>
<dbReference type="NCBIfam" id="TIGR01733">
    <property type="entry name" value="AA-adenyl-dom"/>
    <property type="match status" value="2"/>
</dbReference>
<dbReference type="PANTHER" id="PTHR45527:SF15">
    <property type="entry name" value="NONRIBOSOMAL PEPTIDE SYNTHETASE EASA-RELATED"/>
    <property type="match status" value="1"/>
</dbReference>
<accession>A0A0M9WF31</accession>
<feature type="region of interest" description="Disordered" evidence="4">
    <location>
        <begin position="2001"/>
        <end position="2023"/>
    </location>
</feature>
<reference evidence="6 7" key="1">
    <citation type="submission" date="2015-08" db="EMBL/GenBank/DDBJ databases">
        <title>Genome sequencing of Penicillium nordicum.</title>
        <authorList>
            <person name="Nguyen H.D."/>
            <person name="Seifert K.A."/>
        </authorList>
    </citation>
    <scope>NUCLEOTIDE SEQUENCE [LARGE SCALE GENOMIC DNA]</scope>
    <source>
        <strain evidence="6 7">DAOMC 185683</strain>
    </source>
</reference>
<dbReference type="Gene3D" id="1.10.1200.10">
    <property type="entry name" value="ACP-like"/>
    <property type="match status" value="2"/>
</dbReference>
<dbReference type="SUPFAM" id="SSF56801">
    <property type="entry name" value="Acetyl-CoA synthetase-like"/>
    <property type="match status" value="2"/>
</dbReference>
<dbReference type="Gene3D" id="3.30.559.10">
    <property type="entry name" value="Chloramphenicol acetyltransferase-like domain"/>
    <property type="match status" value="1"/>
</dbReference>
<dbReference type="SMART" id="SM00823">
    <property type="entry name" value="PKS_PP"/>
    <property type="match status" value="2"/>
</dbReference>
<dbReference type="GO" id="GO:0044550">
    <property type="term" value="P:secondary metabolite biosynthetic process"/>
    <property type="evidence" value="ECO:0007669"/>
    <property type="project" value="TreeGrafter"/>
</dbReference>
<dbReference type="PANTHER" id="PTHR45527">
    <property type="entry name" value="NONRIBOSOMAL PEPTIDE SYNTHETASE"/>
    <property type="match status" value="1"/>
</dbReference>
<dbReference type="STRING" id="229535.A0A0M9WF31"/>
<dbReference type="Pfam" id="PF00501">
    <property type="entry name" value="AMP-binding"/>
    <property type="match status" value="2"/>
</dbReference>
<dbReference type="InterPro" id="IPR020845">
    <property type="entry name" value="AMP-binding_CS"/>
</dbReference>
<dbReference type="Gene3D" id="3.40.50.12780">
    <property type="entry name" value="N-terminal domain of ligase-like"/>
    <property type="match status" value="1"/>
</dbReference>
<dbReference type="CDD" id="cd05918">
    <property type="entry name" value="A_NRPS_SidN3_like"/>
    <property type="match status" value="2"/>
</dbReference>
<dbReference type="InterPro" id="IPR020806">
    <property type="entry name" value="PKS_PP-bd"/>
</dbReference>
<evidence type="ECO:0000259" key="5">
    <source>
        <dbReference type="PROSITE" id="PS50075"/>
    </source>
</evidence>
<feature type="domain" description="Carrier" evidence="5">
    <location>
        <begin position="586"/>
        <end position="662"/>
    </location>
</feature>
<dbReference type="InterPro" id="IPR010071">
    <property type="entry name" value="AA_adenyl_dom"/>
</dbReference>
<dbReference type="OrthoDB" id="416786at2759"/>
<dbReference type="GO" id="GO:0031177">
    <property type="term" value="F:phosphopantetheine binding"/>
    <property type="evidence" value="ECO:0007669"/>
    <property type="project" value="InterPro"/>
</dbReference>
<organism evidence="6 7">
    <name type="scientific">Penicillium nordicum</name>
    <dbReference type="NCBI Taxonomy" id="229535"/>
    <lineage>
        <taxon>Eukaryota</taxon>
        <taxon>Fungi</taxon>
        <taxon>Dikarya</taxon>
        <taxon>Ascomycota</taxon>
        <taxon>Pezizomycotina</taxon>
        <taxon>Eurotiomycetes</taxon>
        <taxon>Eurotiomycetidae</taxon>
        <taxon>Eurotiales</taxon>
        <taxon>Aspergillaceae</taxon>
        <taxon>Penicillium</taxon>
    </lineage>
</organism>
<dbReference type="InterPro" id="IPR042099">
    <property type="entry name" value="ANL_N_sf"/>
</dbReference>